<feature type="region of interest" description="Disordered" evidence="1">
    <location>
        <begin position="1"/>
        <end position="26"/>
    </location>
</feature>
<protein>
    <submittedName>
        <fullName evidence="2">Uncharacterized protein</fullName>
    </submittedName>
</protein>
<comment type="caution">
    <text evidence="2">The sequence shown here is derived from an EMBL/GenBank/DDBJ whole genome shotgun (WGS) entry which is preliminary data.</text>
</comment>
<accession>A0A4S8IG00</accession>
<dbReference type="AlphaFoldDB" id="A0A4S8IG00"/>
<reference evidence="2 3" key="1">
    <citation type="journal article" date="2019" name="Nat. Plants">
        <title>Genome sequencing of Musa balbisiana reveals subgenome evolution and function divergence in polyploid bananas.</title>
        <authorList>
            <person name="Yao X."/>
        </authorList>
    </citation>
    <scope>NUCLEOTIDE SEQUENCE [LARGE SCALE GENOMIC DNA]</scope>
    <source>
        <strain evidence="3">cv. DH-PKW</strain>
        <tissue evidence="2">Leaves</tissue>
    </source>
</reference>
<evidence type="ECO:0000256" key="1">
    <source>
        <dbReference type="SAM" id="MobiDB-lite"/>
    </source>
</evidence>
<feature type="region of interest" description="Disordered" evidence="1">
    <location>
        <begin position="88"/>
        <end position="122"/>
    </location>
</feature>
<evidence type="ECO:0000313" key="2">
    <source>
        <dbReference type="EMBL" id="THU46664.1"/>
    </source>
</evidence>
<evidence type="ECO:0000313" key="3">
    <source>
        <dbReference type="Proteomes" id="UP000317650"/>
    </source>
</evidence>
<gene>
    <name evidence="2" type="ORF">C4D60_Mb09t07290</name>
</gene>
<organism evidence="2 3">
    <name type="scientific">Musa balbisiana</name>
    <name type="common">Banana</name>
    <dbReference type="NCBI Taxonomy" id="52838"/>
    <lineage>
        <taxon>Eukaryota</taxon>
        <taxon>Viridiplantae</taxon>
        <taxon>Streptophyta</taxon>
        <taxon>Embryophyta</taxon>
        <taxon>Tracheophyta</taxon>
        <taxon>Spermatophyta</taxon>
        <taxon>Magnoliopsida</taxon>
        <taxon>Liliopsida</taxon>
        <taxon>Zingiberales</taxon>
        <taxon>Musaceae</taxon>
        <taxon>Musa</taxon>
    </lineage>
</organism>
<dbReference type="EMBL" id="PYDT01000010">
    <property type="protein sequence ID" value="THU46664.1"/>
    <property type="molecule type" value="Genomic_DNA"/>
</dbReference>
<dbReference type="Proteomes" id="UP000317650">
    <property type="component" value="Chromosome 9"/>
</dbReference>
<sequence length="216" mass="23803">MNQEQKRSNGNNYNERGVGVAPMKVKKKSYQEPRGIKFLHNGGIRVQAAYLLSPSSKMACSSEDHSIDSPGSCFSACAGPATAAMVPLLGFPGTDAPPPPPPPPPPGKGPPLAPSGFPDGFALAPIRQKTSRKSPPFLKNSRWFRPIRTLFPPYESKGDEVRDPTTNPLRGRRRRRRNNCWMEGKRKMEKNRAFWDGPLAPLGLLGPVFRIGRSKF</sequence>
<proteinExistence type="predicted"/>
<feature type="compositionally biased region" description="Pro residues" evidence="1">
    <location>
        <begin position="95"/>
        <end position="113"/>
    </location>
</feature>
<keyword evidence="3" id="KW-1185">Reference proteome</keyword>
<name>A0A4S8IG00_MUSBA</name>